<evidence type="ECO:0000313" key="8">
    <source>
        <dbReference type="EMBL" id="TXF10672.1"/>
    </source>
</evidence>
<comment type="similarity">
    <text evidence="2">Belongs to the EamA transporter family.</text>
</comment>
<dbReference type="InterPro" id="IPR050638">
    <property type="entry name" value="AA-Vitamin_Transporters"/>
</dbReference>
<feature type="transmembrane region" description="Helical" evidence="6">
    <location>
        <begin position="12"/>
        <end position="32"/>
    </location>
</feature>
<dbReference type="PANTHER" id="PTHR32322:SF2">
    <property type="entry name" value="EAMA DOMAIN-CONTAINING PROTEIN"/>
    <property type="match status" value="1"/>
</dbReference>
<evidence type="ECO:0000256" key="1">
    <source>
        <dbReference type="ARBA" id="ARBA00004141"/>
    </source>
</evidence>
<feature type="transmembrane region" description="Helical" evidence="6">
    <location>
        <begin position="133"/>
        <end position="152"/>
    </location>
</feature>
<evidence type="ECO:0000256" key="5">
    <source>
        <dbReference type="ARBA" id="ARBA00023136"/>
    </source>
</evidence>
<feature type="transmembrane region" description="Helical" evidence="6">
    <location>
        <begin position="44"/>
        <end position="63"/>
    </location>
</feature>
<keyword evidence="3 6" id="KW-0812">Transmembrane</keyword>
<feature type="transmembrane region" description="Helical" evidence="6">
    <location>
        <begin position="102"/>
        <end position="121"/>
    </location>
</feature>
<evidence type="ECO:0000256" key="3">
    <source>
        <dbReference type="ARBA" id="ARBA00022692"/>
    </source>
</evidence>
<dbReference type="Gene3D" id="1.10.3730.20">
    <property type="match status" value="1"/>
</dbReference>
<dbReference type="RefSeq" id="WP_147800845.1">
    <property type="nucleotide sequence ID" value="NZ_VPFL01000024.1"/>
</dbReference>
<evidence type="ECO:0000313" key="9">
    <source>
        <dbReference type="Proteomes" id="UP000321201"/>
    </source>
</evidence>
<dbReference type="FunCoup" id="A0A5C7ETJ4">
    <property type="interactions" value="105"/>
</dbReference>
<evidence type="ECO:0000259" key="7">
    <source>
        <dbReference type="Pfam" id="PF00892"/>
    </source>
</evidence>
<evidence type="ECO:0000256" key="6">
    <source>
        <dbReference type="SAM" id="Phobius"/>
    </source>
</evidence>
<dbReference type="OrthoDB" id="9809509at2"/>
<dbReference type="InterPro" id="IPR037185">
    <property type="entry name" value="EmrE-like"/>
</dbReference>
<feature type="transmembrane region" description="Helical" evidence="6">
    <location>
        <begin position="75"/>
        <end position="96"/>
    </location>
</feature>
<protein>
    <submittedName>
        <fullName evidence="8">DMT family transporter</fullName>
    </submittedName>
</protein>
<evidence type="ECO:0000256" key="2">
    <source>
        <dbReference type="ARBA" id="ARBA00007362"/>
    </source>
</evidence>
<feature type="transmembrane region" description="Helical" evidence="6">
    <location>
        <begin position="158"/>
        <end position="177"/>
    </location>
</feature>
<dbReference type="SUPFAM" id="SSF103481">
    <property type="entry name" value="Multidrug resistance efflux transporter EmrE"/>
    <property type="match status" value="2"/>
</dbReference>
<feature type="transmembrane region" description="Helical" evidence="6">
    <location>
        <begin position="253"/>
        <end position="270"/>
    </location>
</feature>
<organism evidence="8 9">
    <name type="scientific">Pelomicrobium methylotrophicum</name>
    <dbReference type="NCBI Taxonomy" id="2602750"/>
    <lineage>
        <taxon>Bacteria</taxon>
        <taxon>Pseudomonadati</taxon>
        <taxon>Pseudomonadota</taxon>
        <taxon>Hydrogenophilia</taxon>
        <taxon>Hydrogenophilia incertae sedis</taxon>
        <taxon>Pelomicrobium</taxon>
    </lineage>
</organism>
<feature type="domain" description="EamA" evidence="7">
    <location>
        <begin position="22"/>
        <end position="147"/>
    </location>
</feature>
<keyword evidence="9" id="KW-1185">Reference proteome</keyword>
<comment type="subcellular location">
    <subcellularLocation>
        <location evidence="1">Membrane</location>
        <topology evidence="1">Multi-pass membrane protein</topology>
    </subcellularLocation>
</comment>
<feature type="transmembrane region" description="Helical" evidence="6">
    <location>
        <begin position="276"/>
        <end position="293"/>
    </location>
</feature>
<keyword evidence="4 6" id="KW-1133">Transmembrane helix</keyword>
<dbReference type="GO" id="GO:0016020">
    <property type="term" value="C:membrane"/>
    <property type="evidence" value="ECO:0007669"/>
    <property type="project" value="UniProtKB-SubCell"/>
</dbReference>
<dbReference type="InterPro" id="IPR000620">
    <property type="entry name" value="EamA_dom"/>
</dbReference>
<dbReference type="EMBL" id="VPFL01000024">
    <property type="protein sequence ID" value="TXF10672.1"/>
    <property type="molecule type" value="Genomic_DNA"/>
</dbReference>
<feature type="transmembrane region" description="Helical" evidence="6">
    <location>
        <begin position="189"/>
        <end position="208"/>
    </location>
</feature>
<dbReference type="InParanoid" id="A0A5C7ETJ4"/>
<proteinExistence type="inferred from homology"/>
<dbReference type="AlphaFoldDB" id="A0A5C7ETJ4"/>
<feature type="domain" description="EamA" evidence="7">
    <location>
        <begin position="159"/>
        <end position="293"/>
    </location>
</feature>
<reference evidence="8 9" key="1">
    <citation type="submission" date="2019-08" db="EMBL/GenBank/DDBJ databases">
        <title>Pelomicrobium methylotrophicum gen. nov., sp. nov. a moderately thermophilic, facultatively anaerobic, lithoautotrophic and methylotrophic bacterium isolated from a terrestrial mud volcano.</title>
        <authorList>
            <person name="Slobodkina G.B."/>
            <person name="Merkel A.Y."/>
            <person name="Slobodkin A.I."/>
        </authorList>
    </citation>
    <scope>NUCLEOTIDE SEQUENCE [LARGE SCALE GENOMIC DNA]</scope>
    <source>
        <strain evidence="8 9">SM250</strain>
    </source>
</reference>
<accession>A0A5C7ETJ4</accession>
<feature type="transmembrane region" description="Helical" evidence="6">
    <location>
        <begin position="220"/>
        <end position="241"/>
    </location>
</feature>
<evidence type="ECO:0000256" key="4">
    <source>
        <dbReference type="ARBA" id="ARBA00022989"/>
    </source>
</evidence>
<keyword evidence="5 6" id="KW-0472">Membrane</keyword>
<sequence>MTEPHRTALVRIVARAAPGVFVVLWSTGFIGAKLGLSYAEPLTFLILRFLLAVGLLVPLALGLGSRWPRNALQVGHVAVAGVLLHAGYLGGVFAAIHQGLPAGVVSLIVGLQPLVTAVAAPRFLGERVSGRQWLGFALGLAGVVLVVSEELRWQDADLAGLALAALALFSITAGTLYQKRHGASADLAAGSIIQFTASALVLAPLAYLLESRRVVWSGEFLFALGWLVLVLSLGAISLLYMMLRRGEAARISSLFYLTPPVTAVIAFVAFDETLGAIAVAGMGLAAAGVWLVMRG</sequence>
<dbReference type="Proteomes" id="UP000321201">
    <property type="component" value="Unassembled WGS sequence"/>
</dbReference>
<comment type="caution">
    <text evidence="8">The sequence shown here is derived from an EMBL/GenBank/DDBJ whole genome shotgun (WGS) entry which is preliminary data.</text>
</comment>
<dbReference type="Pfam" id="PF00892">
    <property type="entry name" value="EamA"/>
    <property type="match status" value="2"/>
</dbReference>
<dbReference type="PANTHER" id="PTHR32322">
    <property type="entry name" value="INNER MEMBRANE TRANSPORTER"/>
    <property type="match status" value="1"/>
</dbReference>
<name>A0A5C7ETJ4_9PROT</name>
<gene>
    <name evidence="8" type="ORF">FR698_14110</name>
</gene>